<protein>
    <submittedName>
        <fullName evidence="3">Ribosomal large subunit pseudouridine synthase D</fullName>
        <ecNumber evidence="3">4.2.1.70</ecNumber>
    </submittedName>
</protein>
<sequence>MFDILDQQPDFIVINKHPQVSVHKDEQESSLLMEIQKQLGCGQLYLVHRLDKMTSGILLLATSQSAASELSQAFADRKVEKFYLALSDKKPKKKQGLIKGDMTKSRRSAWKLLPTNENPAMTQFFSQACEGKRVFLCKPKTGKTHQIRVALKSIGSPILGDPIYNPTSNADRGYLHAYGLAFEYQGEKYQYRCSPVGMGELWNEEQLTSWRQPEALNWPRV</sequence>
<evidence type="ECO:0000256" key="1">
    <source>
        <dbReference type="ARBA" id="ARBA00010876"/>
    </source>
</evidence>
<dbReference type="GO" id="GO:0000455">
    <property type="term" value="P:enzyme-directed rRNA pseudouridine synthesis"/>
    <property type="evidence" value="ECO:0007669"/>
    <property type="project" value="TreeGrafter"/>
</dbReference>
<feature type="domain" description="Pseudouridine synthase RsuA/RluA-like" evidence="2">
    <location>
        <begin position="10"/>
        <end position="152"/>
    </location>
</feature>
<dbReference type="Proteomes" id="UP000031671">
    <property type="component" value="Unassembled WGS sequence"/>
</dbReference>
<gene>
    <name evidence="3" type="ORF">JCM19231_3043</name>
    <name evidence="4" type="ORF">JCM19232_5348</name>
</gene>
<dbReference type="PROSITE" id="PS01129">
    <property type="entry name" value="PSI_RLU"/>
    <property type="match status" value="1"/>
</dbReference>
<reference evidence="5 6" key="3">
    <citation type="submission" date="2015-01" db="EMBL/GenBank/DDBJ databases">
        <authorList>
            <consortium name="NBRP consortium"/>
            <person name="Sawabe T."/>
            <person name="Meirelles P."/>
            <person name="Feng G."/>
            <person name="Sayaka M."/>
            <person name="Hattori M."/>
            <person name="Ohkuma M."/>
        </authorList>
    </citation>
    <scope>NUCLEOTIDE SEQUENCE [LARGE SCALE GENOMIC DNA]</scope>
    <source>
        <strain evidence="6">JCM 19231</strain>
        <strain evidence="3">JCM19231</strain>
        <strain evidence="4 5">JCM19232</strain>
    </source>
</reference>
<dbReference type="PANTHER" id="PTHR21600">
    <property type="entry name" value="MITOCHONDRIAL RNA PSEUDOURIDINE SYNTHASE"/>
    <property type="match status" value="1"/>
</dbReference>
<dbReference type="RefSeq" id="WP_261835391.1">
    <property type="nucleotide sequence ID" value="NZ_AP024881.1"/>
</dbReference>
<dbReference type="Gene3D" id="3.30.2350.10">
    <property type="entry name" value="Pseudouridine synthase"/>
    <property type="match status" value="1"/>
</dbReference>
<dbReference type="NCBIfam" id="TIGR01621">
    <property type="entry name" value="RluA-like"/>
    <property type="match status" value="1"/>
</dbReference>
<name>A0A0B8P0J6_9VIBR</name>
<reference evidence="4 5" key="2">
    <citation type="submission" date="2015-01" db="EMBL/GenBank/DDBJ databases">
        <title>Vibrio sp. C5 JCM 19232 whole genome shotgun sequence.</title>
        <authorList>
            <person name="Sawabe T."/>
            <person name="Meirelles P."/>
            <person name="Feng G."/>
            <person name="Sayaka M."/>
            <person name="Hattori M."/>
            <person name="Ohkuma M."/>
        </authorList>
    </citation>
    <scope>NUCLEOTIDE SEQUENCE [LARGE SCALE GENOMIC DNA]</scope>
    <source>
        <strain evidence="4 5">JCM19232</strain>
    </source>
</reference>
<dbReference type="Pfam" id="PF00849">
    <property type="entry name" value="PseudoU_synth_2"/>
    <property type="match status" value="1"/>
</dbReference>
<dbReference type="GO" id="GO:0004730">
    <property type="term" value="F:pseudouridylate synthase activity"/>
    <property type="evidence" value="ECO:0007669"/>
    <property type="project" value="UniProtKB-EC"/>
</dbReference>
<dbReference type="EMBL" id="BBRZ01000074">
    <property type="protein sequence ID" value="GAM58102.1"/>
    <property type="molecule type" value="Genomic_DNA"/>
</dbReference>
<proteinExistence type="inferred from homology"/>
<dbReference type="InterPro" id="IPR006145">
    <property type="entry name" value="PsdUridine_synth_RsuA/RluA"/>
</dbReference>
<accession>A0A0B8P0J6</accession>
<dbReference type="EC" id="4.2.1.70" evidence="3"/>
<evidence type="ECO:0000313" key="6">
    <source>
        <dbReference type="Proteomes" id="UP000031671"/>
    </source>
</evidence>
<dbReference type="InterPro" id="IPR020103">
    <property type="entry name" value="PsdUridine_synth_cat_dom_sf"/>
</dbReference>
<dbReference type="EMBL" id="BBSA01000005">
    <property type="protein sequence ID" value="GAM62384.1"/>
    <property type="molecule type" value="Genomic_DNA"/>
</dbReference>
<dbReference type="SUPFAM" id="SSF55120">
    <property type="entry name" value="Pseudouridine synthase"/>
    <property type="match status" value="1"/>
</dbReference>
<comment type="caution">
    <text evidence="3">The sequence shown here is derived from an EMBL/GenBank/DDBJ whole genome shotgun (WGS) entry which is preliminary data.</text>
</comment>
<keyword evidence="6" id="KW-1185">Reference proteome</keyword>
<keyword evidence="3" id="KW-0456">Lyase</keyword>
<evidence type="ECO:0000313" key="5">
    <source>
        <dbReference type="Proteomes" id="UP000031670"/>
    </source>
</evidence>
<evidence type="ECO:0000259" key="2">
    <source>
        <dbReference type="Pfam" id="PF00849"/>
    </source>
</evidence>
<reference evidence="3 6" key="1">
    <citation type="submission" date="2015-01" db="EMBL/GenBank/DDBJ databases">
        <title>Vibrio sp. C1 JCM 19231 whole genome shotgun sequence.</title>
        <authorList>
            <person name="Sawabe T."/>
            <person name="Meirelles P."/>
            <person name="Feng G."/>
            <person name="Sayaka M."/>
            <person name="Hattori M."/>
            <person name="Ohkuma M."/>
        </authorList>
    </citation>
    <scope>NUCLEOTIDE SEQUENCE [LARGE SCALE GENOMIC DNA]</scope>
    <source>
        <strain evidence="6">JCM 19231</strain>
        <strain evidence="3">JCM19231</strain>
    </source>
</reference>
<evidence type="ECO:0000313" key="4">
    <source>
        <dbReference type="EMBL" id="GAM62384.1"/>
    </source>
</evidence>
<dbReference type="CDD" id="cd02869">
    <property type="entry name" value="PseudoU_synth_RluA_like"/>
    <property type="match status" value="1"/>
</dbReference>
<dbReference type="InterPro" id="IPR006224">
    <property type="entry name" value="PsdUridine_synth_RluA-like_CS"/>
</dbReference>
<dbReference type="Proteomes" id="UP000031670">
    <property type="component" value="Unassembled WGS sequence"/>
</dbReference>
<dbReference type="AlphaFoldDB" id="A0A0B8P0J6"/>
<accession>A0A0B8PHZ5</accession>
<dbReference type="GO" id="GO:0140098">
    <property type="term" value="F:catalytic activity, acting on RNA"/>
    <property type="evidence" value="ECO:0007669"/>
    <property type="project" value="UniProtKB-ARBA"/>
</dbReference>
<dbReference type="PANTHER" id="PTHR21600:SF87">
    <property type="entry name" value="RNA PSEUDOURIDYLATE SYNTHASE DOMAIN-CONTAINING PROTEIN 1"/>
    <property type="match status" value="1"/>
</dbReference>
<evidence type="ECO:0000313" key="3">
    <source>
        <dbReference type="EMBL" id="GAM58102.1"/>
    </source>
</evidence>
<dbReference type="GO" id="GO:0003723">
    <property type="term" value="F:RNA binding"/>
    <property type="evidence" value="ECO:0007669"/>
    <property type="project" value="InterPro"/>
</dbReference>
<dbReference type="InterPro" id="IPR050188">
    <property type="entry name" value="RluA_PseudoU_synthase"/>
</dbReference>
<dbReference type="InterPro" id="IPR006508">
    <property type="entry name" value="PsdUridine_synth_RluA-like"/>
</dbReference>
<comment type="similarity">
    <text evidence="1">Belongs to the pseudouridine synthase RluA family.</text>
</comment>
<dbReference type="GO" id="GO:0009982">
    <property type="term" value="F:pseudouridine synthase activity"/>
    <property type="evidence" value="ECO:0007669"/>
    <property type="project" value="InterPro"/>
</dbReference>
<organism evidence="3 6">
    <name type="scientific">Vibrio ishigakensis</name>
    <dbReference type="NCBI Taxonomy" id="1481914"/>
    <lineage>
        <taxon>Bacteria</taxon>
        <taxon>Pseudomonadati</taxon>
        <taxon>Pseudomonadota</taxon>
        <taxon>Gammaproteobacteria</taxon>
        <taxon>Vibrionales</taxon>
        <taxon>Vibrionaceae</taxon>
        <taxon>Vibrio</taxon>
    </lineage>
</organism>